<dbReference type="EC" id="2.7.8.-" evidence="4"/>
<feature type="transmembrane region" description="Helical" evidence="3">
    <location>
        <begin position="94"/>
        <end position="117"/>
    </location>
</feature>
<name>A0ABD4Z6V9_9CREN</name>
<dbReference type="AlphaFoldDB" id="A0ABD4Z6V9"/>
<feature type="transmembrane region" description="Helical" evidence="3">
    <location>
        <begin position="26"/>
        <end position="55"/>
    </location>
</feature>
<comment type="caution">
    <text evidence="4">The sequence shown here is derived from an EMBL/GenBank/DDBJ whole genome shotgun (WGS) entry which is preliminary data.</text>
</comment>
<keyword evidence="3" id="KW-0472">Membrane</keyword>
<dbReference type="InterPro" id="IPR000462">
    <property type="entry name" value="CDP-OH_P_trans"/>
</dbReference>
<proteinExistence type="inferred from homology"/>
<dbReference type="PROSITE" id="PS00379">
    <property type="entry name" value="CDP_ALCOHOL_P_TRANSF"/>
    <property type="match status" value="1"/>
</dbReference>
<keyword evidence="3" id="KW-1133">Transmembrane helix</keyword>
<evidence type="ECO:0000313" key="4">
    <source>
        <dbReference type="EMBL" id="MDK6029071.1"/>
    </source>
</evidence>
<accession>A0ABD4Z6V9</accession>
<sequence>MLGKFRNSVSNTINSFAKKINVNPNVVTLFGLITSFASILIVLIRFNLIIVPLLVIVSGIADVLDGAIARTRKRVTAWGSVLDSFCDRVVEANFLISLMLIGINSLLVSLALVTSFLMSYLRALGEGKGVKLEGVGILEHGERMIILFLSSLVIAIDLKHGVYIATLLMDALIILGVISIVQRLHAIYKKLHGA</sequence>
<evidence type="ECO:0000256" key="2">
    <source>
        <dbReference type="RuleBase" id="RU003750"/>
    </source>
</evidence>
<dbReference type="RefSeq" id="WP_285274058.1">
    <property type="nucleotide sequence ID" value="NZ_JASNVW010000004.1"/>
</dbReference>
<evidence type="ECO:0000256" key="3">
    <source>
        <dbReference type="SAM" id="Phobius"/>
    </source>
</evidence>
<protein>
    <submittedName>
        <fullName evidence="4">CDP-alcohol phosphatidyltransferase family protein</fullName>
        <ecNumber evidence="4">2.7.8.-</ecNumber>
    </submittedName>
</protein>
<dbReference type="Gene3D" id="1.20.120.1760">
    <property type="match status" value="1"/>
</dbReference>
<dbReference type="EMBL" id="JASNVW010000004">
    <property type="protein sequence ID" value="MDK6029071.1"/>
    <property type="molecule type" value="Genomic_DNA"/>
</dbReference>
<gene>
    <name evidence="4" type="ORF">QPL79_06815</name>
</gene>
<feature type="transmembrane region" description="Helical" evidence="3">
    <location>
        <begin position="162"/>
        <end position="181"/>
    </location>
</feature>
<dbReference type="Proteomes" id="UP001529235">
    <property type="component" value="Unassembled WGS sequence"/>
</dbReference>
<keyword evidence="1 2" id="KW-0808">Transferase</keyword>
<dbReference type="GO" id="GO:0016740">
    <property type="term" value="F:transferase activity"/>
    <property type="evidence" value="ECO:0007669"/>
    <property type="project" value="UniProtKB-KW"/>
</dbReference>
<keyword evidence="3" id="KW-0812">Transmembrane</keyword>
<evidence type="ECO:0000313" key="5">
    <source>
        <dbReference type="Proteomes" id="UP001529235"/>
    </source>
</evidence>
<dbReference type="InterPro" id="IPR043130">
    <property type="entry name" value="CDP-OH_PTrfase_TM_dom"/>
</dbReference>
<evidence type="ECO:0000256" key="1">
    <source>
        <dbReference type="ARBA" id="ARBA00022679"/>
    </source>
</evidence>
<keyword evidence="5" id="KW-1185">Reference proteome</keyword>
<dbReference type="Pfam" id="PF01066">
    <property type="entry name" value="CDP-OH_P_transf"/>
    <property type="match status" value="1"/>
</dbReference>
<reference evidence="4 5" key="1">
    <citation type="submission" date="2023-05" db="EMBL/GenBank/DDBJ databases">
        <title>A new hyperthermophilic archaea 'Ignisphaera cupida' sp. nov. and description of the family 'Ignisphaeraceae' fam. nov.</title>
        <authorList>
            <person name="Podosokorskaya O.A."/>
            <person name="Elcheninov A.G."/>
            <person name="Klukina A."/>
            <person name="Merkel A.Y."/>
        </authorList>
    </citation>
    <scope>NUCLEOTIDE SEQUENCE [LARGE SCALE GENOMIC DNA]</scope>
    <source>
        <strain evidence="4 5">4213-co</strain>
    </source>
</reference>
<dbReference type="InterPro" id="IPR048254">
    <property type="entry name" value="CDP_ALCOHOL_P_TRANSF_CS"/>
</dbReference>
<comment type="similarity">
    <text evidence="2">Belongs to the CDP-alcohol phosphatidyltransferase class-I family.</text>
</comment>
<organism evidence="4 5">
    <name type="scientific">Ignisphaera cupida</name>
    <dbReference type="NCBI Taxonomy" id="3050454"/>
    <lineage>
        <taxon>Archaea</taxon>
        <taxon>Thermoproteota</taxon>
        <taxon>Thermoprotei</taxon>
        <taxon>Desulfurococcales</taxon>
        <taxon>Desulfurococcaceae</taxon>
        <taxon>Ignisphaera</taxon>
    </lineage>
</organism>